<feature type="domain" description="Helicase ATP-binding" evidence="14">
    <location>
        <begin position="655"/>
        <end position="816"/>
    </location>
</feature>
<evidence type="ECO:0000256" key="5">
    <source>
        <dbReference type="ARBA" id="ARBA00022801"/>
    </source>
</evidence>
<proteinExistence type="inferred from homology"/>
<dbReference type="Pfam" id="PF17757">
    <property type="entry name" value="UvrB_inter"/>
    <property type="match status" value="1"/>
</dbReference>
<evidence type="ECO:0000256" key="4">
    <source>
        <dbReference type="ARBA" id="ARBA00022763"/>
    </source>
</evidence>
<dbReference type="EC" id="3.6.4.-" evidence="13"/>
<dbReference type="Gene3D" id="3.90.1150.50">
    <property type="entry name" value="Transcription-repair-coupling factor, D7 domain"/>
    <property type="match status" value="1"/>
</dbReference>
<protein>
    <recommendedName>
        <fullName evidence="12 13">Transcription-repair-coupling factor</fullName>
        <shortName evidence="13">TRCF</shortName>
        <ecNumber evidence="13">3.6.4.-</ecNumber>
    </recommendedName>
</protein>
<dbReference type="GO" id="GO:0000716">
    <property type="term" value="P:transcription-coupled nucleotide-excision repair, DNA damage recognition"/>
    <property type="evidence" value="ECO:0007669"/>
    <property type="project" value="UniProtKB-UniRule"/>
</dbReference>
<sequence>MPRPPRGGAPRPFVLARARAGAAPRAPETDRTVTATDVWLKDDLAESLAAHAGRLPEARRLLEFLAGQWGRNDAAELPRRVALRGLTGSARAFLVSWLQRETGRTVLWLAAHGEAFEEARDDLEYFRGAGAVLAFPEPDTLPYDPASPHPGIVAQRLETLARLADGERGVVLATARGVLQKVPKPARLARARLDLAVGAEMPPERLVERLVHMGYERLPEVEGVGHIARRGGIVDLWPPAAADPLRVEFDGDTIASLRRFDAGTQRSIERMTRARVLPRYEVVVEPGEAAAVAARLRAAGDETAGGAYLFHDGMERFAGHYDPDLGTLADHLPPDALVVLDDPGALRARAADLAEHVARGYDEMRAHYPFLSPPADLFADAAALDALWREREGADLLGPVLEAGEERRYAASLVFECMPAEPMQRSLERLKSHLAELGANGLRAVILCDNPGQRERLFELLGDTGATLGVGVVTAGFTLRGAGLAVLTDHEIFARYRRRRRRLRRTGGLSIAELSSLKAGDFVVHEDHGVGVYRGMKRLTLNGQETDCVEIAYAGTDRLFVPVQQLALVSRYAAGEGAKPSVHKLGSGAWQKTKARAKKAVQEMAEGLIRAYAARKALPGQAFSPDTVWQRELEAAFPYEETPDQLKAIEDVKADMESARPMDRLICGDVGYGKTEVAVRAAFKAVMDRRQVAVLVPTTILAQQHLLTFRERLADFPVRVEALSRFRTPKEQKEIVAATARGEVDVLIGTHRLLSKDVAFKRLGLVVIDEEHRFGVAQKEKIRQLTRQVDALAMTATPIPRTLNLSLAGARDMSVIETPPRDRLPVHTEILEWDDAVVTDAILREVDRGGQVFFVHNRVETIHHAALLVQKLVPMVRVAVAHGQMGERELERVMLDFMDRKHDVLVSTMIIESGIDMPSVNTLIVDRADTLGLAQLYQLRGRVGRSSHRAFAYLLVPSRRVLTEEAEKRLRVIEEFDELGVGFKIALKDMEIRGAGNLLGPEQHGFILGLGFDLYVKLLEEAVAEVRGEAPEARPEPRLLTDWSAFLPDDYVPDEHEKLSLYRRLAETRDLGALDDLTLEMMDRFGQLPAPAVALLELRRLRLLGAGGAVESLRVFQEVVEMALRRPLRPHEIRTVVGMLNFQVEFFSGREFGLRVRGAGIALLHRARELLQALEQALARPDPKAQP</sequence>
<evidence type="ECO:0000313" key="16">
    <source>
        <dbReference type="EMBL" id="HGZ43474.1"/>
    </source>
</evidence>
<dbReference type="CDD" id="cd17991">
    <property type="entry name" value="DEXHc_TRCF"/>
    <property type="match status" value="1"/>
</dbReference>
<dbReference type="HAMAP" id="MF_00969">
    <property type="entry name" value="TRCF"/>
    <property type="match status" value="1"/>
</dbReference>
<name>A0A832I4K0_UNCEI</name>
<dbReference type="SMART" id="SM00982">
    <property type="entry name" value="TRCF"/>
    <property type="match status" value="1"/>
</dbReference>
<keyword evidence="5 13" id="KW-0378">Hydrolase</keyword>
<dbReference type="SMART" id="SM01058">
    <property type="entry name" value="CarD_TRCF"/>
    <property type="match status" value="1"/>
</dbReference>
<organism evidence="16">
    <name type="scientific">Eiseniibacteriota bacterium</name>
    <dbReference type="NCBI Taxonomy" id="2212470"/>
    <lineage>
        <taxon>Bacteria</taxon>
        <taxon>Candidatus Eiseniibacteriota</taxon>
    </lineage>
</organism>
<keyword evidence="3 13" id="KW-0547">Nucleotide-binding</keyword>
<reference evidence="16" key="1">
    <citation type="journal article" date="2020" name="mSystems">
        <title>Genome- and Community-Level Interaction Insights into Carbon Utilization and Element Cycling Functions of Hydrothermarchaeota in Hydrothermal Sediment.</title>
        <authorList>
            <person name="Zhou Z."/>
            <person name="Liu Y."/>
            <person name="Xu W."/>
            <person name="Pan J."/>
            <person name="Luo Z.H."/>
            <person name="Li M."/>
        </authorList>
    </citation>
    <scope>NUCLEOTIDE SEQUENCE [LARGE SCALE GENOMIC DNA]</scope>
    <source>
        <strain evidence="16">SpSt-381</strain>
    </source>
</reference>
<dbReference type="InterPro" id="IPR005118">
    <property type="entry name" value="TRCF_C"/>
</dbReference>
<dbReference type="Pfam" id="PF02559">
    <property type="entry name" value="CarD_TRCF_RID"/>
    <property type="match status" value="1"/>
</dbReference>
<dbReference type="InterPro" id="IPR011545">
    <property type="entry name" value="DEAD/DEAH_box_helicase_dom"/>
</dbReference>
<dbReference type="Pfam" id="PF00271">
    <property type="entry name" value="Helicase_C"/>
    <property type="match status" value="1"/>
</dbReference>
<dbReference type="SUPFAM" id="SSF141259">
    <property type="entry name" value="CarD-like"/>
    <property type="match status" value="1"/>
</dbReference>
<dbReference type="InterPro" id="IPR004576">
    <property type="entry name" value="Mfd"/>
</dbReference>
<dbReference type="Gene3D" id="3.30.2060.10">
    <property type="entry name" value="Penicillin-binding protein 1b domain"/>
    <property type="match status" value="1"/>
</dbReference>
<dbReference type="PANTHER" id="PTHR47964">
    <property type="entry name" value="ATP-DEPENDENT DNA HELICASE HOMOLOG RECG, CHLOROPLASTIC"/>
    <property type="match status" value="1"/>
</dbReference>
<dbReference type="InterPro" id="IPR027417">
    <property type="entry name" value="P-loop_NTPase"/>
</dbReference>
<dbReference type="AlphaFoldDB" id="A0A832I4K0"/>
<dbReference type="GO" id="GO:0005524">
    <property type="term" value="F:ATP binding"/>
    <property type="evidence" value="ECO:0007669"/>
    <property type="project" value="UniProtKB-UniRule"/>
</dbReference>
<dbReference type="Gene3D" id="3.40.50.11180">
    <property type="match status" value="1"/>
</dbReference>
<keyword evidence="4 13" id="KW-0227">DNA damage</keyword>
<dbReference type="InterPro" id="IPR047112">
    <property type="entry name" value="RecG/Mfd"/>
</dbReference>
<dbReference type="GO" id="GO:0003678">
    <property type="term" value="F:DNA helicase activity"/>
    <property type="evidence" value="ECO:0007669"/>
    <property type="project" value="TreeGrafter"/>
</dbReference>
<dbReference type="PANTHER" id="PTHR47964:SF1">
    <property type="entry name" value="ATP-DEPENDENT DNA HELICASE HOMOLOG RECG, CHLOROPLASTIC"/>
    <property type="match status" value="1"/>
</dbReference>
<evidence type="ECO:0000256" key="6">
    <source>
        <dbReference type="ARBA" id="ARBA00022806"/>
    </source>
</evidence>
<dbReference type="SMART" id="SM00487">
    <property type="entry name" value="DEXDc"/>
    <property type="match status" value="1"/>
</dbReference>
<dbReference type="GO" id="GO:0003684">
    <property type="term" value="F:damaged DNA binding"/>
    <property type="evidence" value="ECO:0007669"/>
    <property type="project" value="InterPro"/>
</dbReference>
<evidence type="ECO:0000259" key="15">
    <source>
        <dbReference type="PROSITE" id="PS51194"/>
    </source>
</evidence>
<dbReference type="InterPro" id="IPR037235">
    <property type="entry name" value="TRCF-like_C_D7"/>
</dbReference>
<evidence type="ECO:0000256" key="13">
    <source>
        <dbReference type="HAMAP-Rule" id="MF_00969"/>
    </source>
</evidence>
<dbReference type="InterPro" id="IPR041471">
    <property type="entry name" value="UvrB_inter"/>
</dbReference>
<evidence type="ECO:0000256" key="8">
    <source>
        <dbReference type="ARBA" id="ARBA00023125"/>
    </source>
</evidence>
<accession>A0A832I4K0</accession>
<dbReference type="NCBIfam" id="TIGR00580">
    <property type="entry name" value="mfd"/>
    <property type="match status" value="1"/>
</dbReference>
<comment type="function">
    <text evidence="13">Couples transcription and DNA repair by recognizing RNA polymerase (RNAP) stalled at DNA lesions. Mediates ATP-dependent release of RNAP and its truncated transcript from the DNA, and recruitment of nucleotide excision repair machinery to the damaged site.</text>
</comment>
<keyword evidence="8 13" id="KW-0238">DNA-binding</keyword>
<dbReference type="InterPro" id="IPR036101">
    <property type="entry name" value="CarD-like/TRCF_RID_sf"/>
</dbReference>
<dbReference type="SMART" id="SM00490">
    <property type="entry name" value="HELICc"/>
    <property type="match status" value="1"/>
</dbReference>
<dbReference type="Pfam" id="PF03461">
    <property type="entry name" value="TRCF"/>
    <property type="match status" value="1"/>
</dbReference>
<comment type="similarity">
    <text evidence="10 13">In the N-terminal section; belongs to the UvrB family.</text>
</comment>
<dbReference type="EMBL" id="DSQF01000018">
    <property type="protein sequence ID" value="HGZ43474.1"/>
    <property type="molecule type" value="Genomic_DNA"/>
</dbReference>
<feature type="domain" description="Helicase C-terminal" evidence="15">
    <location>
        <begin position="837"/>
        <end position="991"/>
    </location>
</feature>
<keyword evidence="6" id="KW-0347">Helicase</keyword>
<evidence type="ECO:0000256" key="12">
    <source>
        <dbReference type="ARBA" id="ARBA00070128"/>
    </source>
</evidence>
<evidence type="ECO:0000256" key="1">
    <source>
        <dbReference type="ARBA" id="ARBA00004496"/>
    </source>
</evidence>
<dbReference type="Gene3D" id="3.40.50.300">
    <property type="entry name" value="P-loop containing nucleotide triphosphate hydrolases"/>
    <property type="match status" value="2"/>
</dbReference>
<dbReference type="SUPFAM" id="SSF52540">
    <property type="entry name" value="P-loop containing nucleoside triphosphate hydrolases"/>
    <property type="match status" value="4"/>
</dbReference>
<evidence type="ECO:0000256" key="10">
    <source>
        <dbReference type="ARBA" id="ARBA00061104"/>
    </source>
</evidence>
<dbReference type="InterPro" id="IPR014001">
    <property type="entry name" value="Helicase_ATP-bd"/>
</dbReference>
<evidence type="ECO:0000256" key="2">
    <source>
        <dbReference type="ARBA" id="ARBA00022490"/>
    </source>
</evidence>
<comment type="subcellular location">
    <subcellularLocation>
        <location evidence="1 13">Cytoplasm</location>
    </subcellularLocation>
</comment>
<dbReference type="PROSITE" id="PS51192">
    <property type="entry name" value="HELICASE_ATP_BIND_1"/>
    <property type="match status" value="1"/>
</dbReference>
<comment type="similarity">
    <text evidence="11 13">In the C-terminal section; belongs to the helicase family. RecG subfamily.</text>
</comment>
<dbReference type="GO" id="GO:0005737">
    <property type="term" value="C:cytoplasm"/>
    <property type="evidence" value="ECO:0007669"/>
    <property type="project" value="UniProtKB-SubCell"/>
</dbReference>
<dbReference type="FunFam" id="3.40.50.300:FF:000546">
    <property type="entry name" value="Transcription-repair-coupling factor"/>
    <property type="match status" value="1"/>
</dbReference>
<dbReference type="GO" id="GO:0006355">
    <property type="term" value="P:regulation of DNA-templated transcription"/>
    <property type="evidence" value="ECO:0007669"/>
    <property type="project" value="UniProtKB-UniRule"/>
</dbReference>
<dbReference type="InterPro" id="IPR001650">
    <property type="entry name" value="Helicase_C-like"/>
</dbReference>
<dbReference type="Pfam" id="PF00270">
    <property type="entry name" value="DEAD"/>
    <property type="match status" value="1"/>
</dbReference>
<evidence type="ECO:0000256" key="11">
    <source>
        <dbReference type="ARBA" id="ARBA00061399"/>
    </source>
</evidence>
<evidence type="ECO:0000256" key="3">
    <source>
        <dbReference type="ARBA" id="ARBA00022741"/>
    </source>
</evidence>
<dbReference type="PROSITE" id="PS51194">
    <property type="entry name" value="HELICASE_CTER"/>
    <property type="match status" value="1"/>
</dbReference>
<keyword evidence="7 13" id="KW-0067">ATP-binding</keyword>
<dbReference type="InterPro" id="IPR003711">
    <property type="entry name" value="CarD-like/TRCF_RID"/>
</dbReference>
<keyword evidence="9 13" id="KW-0234">DNA repair</keyword>
<evidence type="ECO:0000256" key="9">
    <source>
        <dbReference type="ARBA" id="ARBA00023204"/>
    </source>
</evidence>
<evidence type="ECO:0000259" key="14">
    <source>
        <dbReference type="PROSITE" id="PS51192"/>
    </source>
</evidence>
<comment type="caution">
    <text evidence="16">The sequence shown here is derived from an EMBL/GenBank/DDBJ whole genome shotgun (WGS) entry which is preliminary data.</text>
</comment>
<dbReference type="Gene3D" id="2.40.10.170">
    <property type="match status" value="1"/>
</dbReference>
<dbReference type="GO" id="GO:0016787">
    <property type="term" value="F:hydrolase activity"/>
    <property type="evidence" value="ECO:0007669"/>
    <property type="project" value="UniProtKB-KW"/>
</dbReference>
<keyword evidence="2 13" id="KW-0963">Cytoplasm</keyword>
<gene>
    <name evidence="13 16" type="primary">mfd</name>
    <name evidence="16" type="ORF">ENR23_08620</name>
</gene>
<dbReference type="SUPFAM" id="SSF143517">
    <property type="entry name" value="TRCF domain-like"/>
    <property type="match status" value="1"/>
</dbReference>
<evidence type="ECO:0000256" key="7">
    <source>
        <dbReference type="ARBA" id="ARBA00022840"/>
    </source>
</evidence>